<feature type="compositionally biased region" description="Basic and acidic residues" evidence="1">
    <location>
        <begin position="1"/>
        <end position="17"/>
    </location>
</feature>
<keyword evidence="2" id="KW-0472">Membrane</keyword>
<feature type="compositionally biased region" description="Polar residues" evidence="1">
    <location>
        <begin position="327"/>
        <end position="337"/>
    </location>
</feature>
<feature type="region of interest" description="Disordered" evidence="1">
    <location>
        <begin position="1"/>
        <end position="35"/>
    </location>
</feature>
<feature type="compositionally biased region" description="Gly residues" evidence="1">
    <location>
        <begin position="382"/>
        <end position="398"/>
    </location>
</feature>
<accession>A0A401ZB33</accession>
<keyword evidence="2" id="KW-1133">Transmembrane helix</keyword>
<evidence type="ECO:0000313" key="4">
    <source>
        <dbReference type="Proteomes" id="UP000287224"/>
    </source>
</evidence>
<feature type="compositionally biased region" description="Gly residues" evidence="1">
    <location>
        <begin position="356"/>
        <end position="374"/>
    </location>
</feature>
<dbReference type="AlphaFoldDB" id="A0A401ZB33"/>
<evidence type="ECO:0000256" key="2">
    <source>
        <dbReference type="SAM" id="Phobius"/>
    </source>
</evidence>
<evidence type="ECO:0008006" key="5">
    <source>
        <dbReference type="Google" id="ProtNLM"/>
    </source>
</evidence>
<dbReference type="EMBL" id="BIFQ01000001">
    <property type="protein sequence ID" value="GCE04075.1"/>
    <property type="molecule type" value="Genomic_DNA"/>
</dbReference>
<sequence length="409" mass="44423">MKSQSERLNERLEEQLQARRSTAISGKQHTRATSRDDEEINDLLEIAQYLQSTPHTQVDNQFAQRLERRIRAHAIHIQQKRASRPWWQRLFVLRKQIAVASLAICLLLGAGTVAIAAQTAPPSSPLYLIKNLEHKARQALAPSQLDKAEQIQQGIRNQLKVLKTLANPAQEKAYNHELLSLEHQLHLASQLIDEISDPNDRNHANNELSRLKMEVNATLHDLLPMLNHSEQLATTNELNYQGAQVLHLKNATVMISTSPHPQATITITGESFQPGAQLFINNQLQPATGMLQNGVYIFTLDWNGEQQPVTIALRNPDDTLAQTTMITFSTDGTSNENRNPEKSGNGDNGSSNGQGSSNGGSNSDGGGNSDGGSGSHSSSNGSGSGNSNGNGNGNGGGKTDTASSKSHHK</sequence>
<protein>
    <recommendedName>
        <fullName evidence="5">DUF5667 domain-containing protein</fullName>
    </recommendedName>
</protein>
<feature type="transmembrane region" description="Helical" evidence="2">
    <location>
        <begin position="97"/>
        <end position="117"/>
    </location>
</feature>
<dbReference type="OrthoDB" id="170645at2"/>
<organism evidence="3 4">
    <name type="scientific">Dictyobacter aurantiacus</name>
    <dbReference type="NCBI Taxonomy" id="1936993"/>
    <lineage>
        <taxon>Bacteria</taxon>
        <taxon>Bacillati</taxon>
        <taxon>Chloroflexota</taxon>
        <taxon>Ktedonobacteria</taxon>
        <taxon>Ktedonobacterales</taxon>
        <taxon>Dictyobacteraceae</taxon>
        <taxon>Dictyobacter</taxon>
    </lineage>
</organism>
<keyword evidence="2" id="KW-0812">Transmembrane</keyword>
<evidence type="ECO:0000313" key="3">
    <source>
        <dbReference type="EMBL" id="GCE04075.1"/>
    </source>
</evidence>
<evidence type="ECO:0000256" key="1">
    <source>
        <dbReference type="SAM" id="MobiDB-lite"/>
    </source>
</evidence>
<gene>
    <name evidence="3" type="ORF">KDAU_14040</name>
</gene>
<feature type="compositionally biased region" description="Polar residues" evidence="1">
    <location>
        <begin position="400"/>
        <end position="409"/>
    </location>
</feature>
<reference evidence="4" key="1">
    <citation type="submission" date="2018-12" db="EMBL/GenBank/DDBJ databases">
        <title>Tengunoibacter tsumagoiensis gen. nov., sp. nov., Dictyobacter kobayashii sp. nov., D. alpinus sp. nov., and D. joshuensis sp. nov. and description of Dictyobacteraceae fam. nov. within the order Ktedonobacterales isolated from Tengu-no-mugimeshi.</title>
        <authorList>
            <person name="Wang C.M."/>
            <person name="Zheng Y."/>
            <person name="Sakai Y."/>
            <person name="Toyoda A."/>
            <person name="Minakuchi Y."/>
            <person name="Abe K."/>
            <person name="Yokota A."/>
            <person name="Yabe S."/>
        </authorList>
    </citation>
    <scope>NUCLEOTIDE SEQUENCE [LARGE SCALE GENOMIC DNA]</scope>
    <source>
        <strain evidence="4">S-27</strain>
    </source>
</reference>
<proteinExistence type="predicted"/>
<comment type="caution">
    <text evidence="3">The sequence shown here is derived from an EMBL/GenBank/DDBJ whole genome shotgun (WGS) entry which is preliminary data.</text>
</comment>
<feature type="compositionally biased region" description="Low complexity" evidence="1">
    <location>
        <begin position="343"/>
        <end position="355"/>
    </location>
</feature>
<dbReference type="RefSeq" id="WP_160145693.1">
    <property type="nucleotide sequence ID" value="NZ_BIFQ01000001.1"/>
</dbReference>
<dbReference type="Proteomes" id="UP000287224">
    <property type="component" value="Unassembled WGS sequence"/>
</dbReference>
<name>A0A401ZB33_9CHLR</name>
<keyword evidence="4" id="KW-1185">Reference proteome</keyword>
<feature type="region of interest" description="Disordered" evidence="1">
    <location>
        <begin position="327"/>
        <end position="409"/>
    </location>
</feature>